<dbReference type="OrthoDB" id="3314392at2"/>
<keyword evidence="1" id="KW-0812">Transmembrane</keyword>
<dbReference type="AlphaFoldDB" id="A0A239PSW0"/>
<dbReference type="InterPro" id="IPR004697">
    <property type="entry name" value="AbgT"/>
</dbReference>
<evidence type="ECO:0000313" key="2">
    <source>
        <dbReference type="EMBL" id="SNT73369.1"/>
    </source>
</evidence>
<dbReference type="PANTHER" id="PTHR30282:SF0">
    <property type="entry name" value="P-AMINOBENZOYL-GLUTAMATE TRANSPORT PROTEIN"/>
    <property type="match status" value="1"/>
</dbReference>
<protein>
    <submittedName>
        <fullName evidence="2">Aminobenzoyl-glutamate transport protein</fullName>
    </submittedName>
</protein>
<gene>
    <name evidence="2" type="ORF">SAMN06297382_1768</name>
</gene>
<organism evidence="2 3">
    <name type="scientific">Amphiplicatus metriothermophilus</name>
    <dbReference type="NCBI Taxonomy" id="1519374"/>
    <lineage>
        <taxon>Bacteria</taxon>
        <taxon>Pseudomonadati</taxon>
        <taxon>Pseudomonadota</taxon>
        <taxon>Alphaproteobacteria</taxon>
        <taxon>Parvularculales</taxon>
        <taxon>Parvularculaceae</taxon>
        <taxon>Amphiplicatus</taxon>
    </lineage>
</organism>
<feature type="transmembrane region" description="Helical" evidence="1">
    <location>
        <begin position="273"/>
        <end position="292"/>
    </location>
</feature>
<feature type="transmembrane region" description="Helical" evidence="1">
    <location>
        <begin position="129"/>
        <end position="162"/>
    </location>
</feature>
<feature type="transmembrane region" description="Helical" evidence="1">
    <location>
        <begin position="451"/>
        <end position="470"/>
    </location>
</feature>
<dbReference type="Proteomes" id="UP000198346">
    <property type="component" value="Unassembled WGS sequence"/>
</dbReference>
<name>A0A239PSW0_9PROT</name>
<evidence type="ECO:0000256" key="1">
    <source>
        <dbReference type="SAM" id="Phobius"/>
    </source>
</evidence>
<dbReference type="GO" id="GO:1902604">
    <property type="term" value="P:p-aminobenzoyl-glutamate transmembrane transport"/>
    <property type="evidence" value="ECO:0007669"/>
    <property type="project" value="InterPro"/>
</dbReference>
<dbReference type="RefSeq" id="WP_089412235.1">
    <property type="nucleotide sequence ID" value="NZ_FZQA01000003.1"/>
</dbReference>
<feature type="transmembrane region" description="Helical" evidence="1">
    <location>
        <begin position="394"/>
        <end position="414"/>
    </location>
</feature>
<proteinExistence type="predicted"/>
<dbReference type="PANTHER" id="PTHR30282">
    <property type="entry name" value="P-AMINOBENZOYL GLUTAMATE TRANSPORTER"/>
    <property type="match status" value="1"/>
</dbReference>
<feature type="transmembrane region" description="Helical" evidence="1">
    <location>
        <begin position="312"/>
        <end position="334"/>
    </location>
</feature>
<feature type="transmembrane region" description="Helical" evidence="1">
    <location>
        <begin position="219"/>
        <end position="236"/>
    </location>
</feature>
<evidence type="ECO:0000313" key="3">
    <source>
        <dbReference type="Proteomes" id="UP000198346"/>
    </source>
</evidence>
<sequence>MAEAVAQANANKGVLGWIERTGNKLPDPVFIFFYLIGALIVVSLVAAASGYSALHPTEKMAEGAPVLLQATSLLSAENIRRLWVEMPQTFTHFHPLGYVLVVMLGAGVAERTGLFAAAMRGAVRNAPKFLLTPMVALVAMIGNLAADAAYVVLIPLAAVLYAAAGRHPIAGIGASFAGVSGGFSANLFPGQLDALLFGITEAAAEALAPEWDANLVGNWYFIAGMTLIYLPVIWFVTDRIIEPRLGVFKPETEAAKTATDGDKPLTAGQKKGLVWAGLAGAAVMLAWAFFAIGPGTPLIDETAEGPARMSPFFRSLVAGFFVLFLAAGWAYGAAAGTVKTHRDIVRMMTESMADLAYYLVLAFAAAHFVAMFNWSNLGLIFAIHGAAAIEASNLPLPLLLGFIVLMTGLVNLFVGSASAKWALLAPVMVPMMMILGVSPEATTAAYRVGDSATNIITPLMVYFPLILTFCQRWRKDFGLGSLMAMMIPYSIWLLLTGLVMTIVWVALGAPLGPAAPVDYALPG</sequence>
<keyword evidence="1" id="KW-1133">Transmembrane helix</keyword>
<accession>A0A239PSW0</accession>
<reference evidence="2 3" key="1">
    <citation type="submission" date="2017-07" db="EMBL/GenBank/DDBJ databases">
        <authorList>
            <person name="Sun Z.S."/>
            <person name="Albrecht U."/>
            <person name="Echele G."/>
            <person name="Lee C.C."/>
        </authorList>
    </citation>
    <scope>NUCLEOTIDE SEQUENCE [LARGE SCALE GENOMIC DNA]</scope>
    <source>
        <strain evidence="2 3">CGMCC 1.12710</strain>
    </source>
</reference>
<dbReference type="EMBL" id="FZQA01000003">
    <property type="protein sequence ID" value="SNT73369.1"/>
    <property type="molecule type" value="Genomic_DNA"/>
</dbReference>
<keyword evidence="1" id="KW-0472">Membrane</keyword>
<feature type="transmembrane region" description="Helical" evidence="1">
    <location>
        <begin position="355"/>
        <end position="374"/>
    </location>
</feature>
<dbReference type="GO" id="GO:0015558">
    <property type="term" value="F:secondary active p-aminobenzoyl-glutamate transmembrane transporter activity"/>
    <property type="evidence" value="ECO:0007669"/>
    <property type="project" value="InterPro"/>
</dbReference>
<feature type="transmembrane region" description="Helical" evidence="1">
    <location>
        <begin position="90"/>
        <end position="109"/>
    </location>
</feature>
<feature type="transmembrane region" description="Helical" evidence="1">
    <location>
        <begin position="31"/>
        <end position="54"/>
    </location>
</feature>
<feature type="transmembrane region" description="Helical" evidence="1">
    <location>
        <begin position="482"/>
        <end position="507"/>
    </location>
</feature>
<keyword evidence="3" id="KW-1185">Reference proteome</keyword>
<feature type="transmembrane region" description="Helical" evidence="1">
    <location>
        <begin position="421"/>
        <end position="439"/>
    </location>
</feature>
<dbReference type="Pfam" id="PF03806">
    <property type="entry name" value="ABG_transport"/>
    <property type="match status" value="1"/>
</dbReference>